<dbReference type="AlphaFoldDB" id="S9UYS4"/>
<dbReference type="Pfam" id="PF18199">
    <property type="entry name" value="Dynein_C"/>
    <property type="match status" value="1"/>
</dbReference>
<dbReference type="GO" id="GO:0051959">
    <property type="term" value="F:dynein light intermediate chain binding"/>
    <property type="evidence" value="ECO:0007669"/>
    <property type="project" value="InterPro"/>
</dbReference>
<dbReference type="GO" id="GO:0045505">
    <property type="term" value="F:dynein intermediate chain binding"/>
    <property type="evidence" value="ECO:0007669"/>
    <property type="project" value="InterPro"/>
</dbReference>
<comment type="caution">
    <text evidence="2">The sequence shown here is derived from an EMBL/GenBank/DDBJ whole genome shotgun (WGS) entry which is preliminary data.</text>
</comment>
<evidence type="ECO:0000313" key="2">
    <source>
        <dbReference type="EMBL" id="EPY33889.1"/>
    </source>
</evidence>
<protein>
    <submittedName>
        <fullName evidence="2">Dynein heavy chain</fullName>
    </submittedName>
</protein>
<dbReference type="EMBL" id="ATMH01001877">
    <property type="protein sequence ID" value="EPY33889.1"/>
    <property type="molecule type" value="Genomic_DNA"/>
</dbReference>
<dbReference type="PANTHER" id="PTHR46961:SF5">
    <property type="entry name" value="DYNEIN AXONEMAL HEAVY CHAIN 1"/>
    <property type="match status" value="1"/>
</dbReference>
<dbReference type="GO" id="GO:0007018">
    <property type="term" value="P:microtubule-based movement"/>
    <property type="evidence" value="ECO:0007669"/>
    <property type="project" value="InterPro"/>
</dbReference>
<evidence type="ECO:0000313" key="3">
    <source>
        <dbReference type="Proteomes" id="UP000015354"/>
    </source>
</evidence>
<dbReference type="PANTHER" id="PTHR46961">
    <property type="entry name" value="DYNEIN HEAVY CHAIN 1, AXONEMAL-LIKE PROTEIN"/>
    <property type="match status" value="1"/>
</dbReference>
<dbReference type="InterPro" id="IPR043160">
    <property type="entry name" value="Dynein_C_barrel"/>
</dbReference>
<dbReference type="FunFam" id="3.10.490.20:FF:000009">
    <property type="entry name" value="Dynein heavy chain 4"/>
    <property type="match status" value="1"/>
</dbReference>
<accession>S9UYS4</accession>
<dbReference type="Gene3D" id="3.10.490.20">
    <property type="match status" value="1"/>
</dbReference>
<dbReference type="InterPro" id="IPR026983">
    <property type="entry name" value="DHC"/>
</dbReference>
<sequence length="94" mass="10682">MECARWDDASKSLEESRPKELYVDMPIIHLDPIELRVPSPKDYVCPVYKTLTRAGTLSTTGHSTNFVLPIEIPTTREPSFWVERGVACLVSLNY</sequence>
<dbReference type="OrthoDB" id="10251809at2759"/>
<dbReference type="InterPro" id="IPR041228">
    <property type="entry name" value="Dynein_C"/>
</dbReference>
<gene>
    <name evidence="2" type="ORF">STCU_01877</name>
</gene>
<name>S9UYS4_9TRYP</name>
<keyword evidence="3" id="KW-1185">Reference proteome</keyword>
<reference evidence="2 3" key="1">
    <citation type="journal article" date="2013" name="PLoS ONE">
        <title>Predicting the Proteins of Angomonas deanei, Strigomonas culicis and Their Respective Endosymbionts Reveals New Aspects of the Trypanosomatidae Family.</title>
        <authorList>
            <person name="Motta M.C."/>
            <person name="Martins A.C."/>
            <person name="de Souza S.S."/>
            <person name="Catta-Preta C.M."/>
            <person name="Silva R."/>
            <person name="Klein C.C."/>
            <person name="de Almeida L.G."/>
            <person name="de Lima Cunha O."/>
            <person name="Ciapina L.P."/>
            <person name="Brocchi M."/>
            <person name="Colabardini A.C."/>
            <person name="de Araujo Lima B."/>
            <person name="Machado C.R."/>
            <person name="de Almeida Soares C.M."/>
            <person name="Probst C.M."/>
            <person name="de Menezes C.B."/>
            <person name="Thompson C.E."/>
            <person name="Bartholomeu D.C."/>
            <person name="Gradia D.F."/>
            <person name="Pavoni D.P."/>
            <person name="Grisard E.C."/>
            <person name="Fantinatti-Garboggini F."/>
            <person name="Marchini F.K."/>
            <person name="Rodrigues-Luiz G.F."/>
            <person name="Wagner G."/>
            <person name="Goldman G.H."/>
            <person name="Fietto J.L."/>
            <person name="Elias M.C."/>
            <person name="Goldman M.H."/>
            <person name="Sagot M.F."/>
            <person name="Pereira M."/>
            <person name="Stoco P.H."/>
            <person name="de Mendonca-Neto R.P."/>
            <person name="Teixeira S.M."/>
            <person name="Maciel T.E."/>
            <person name="de Oliveira Mendes T.A."/>
            <person name="Urmenyi T.P."/>
            <person name="de Souza W."/>
            <person name="Schenkman S."/>
            <person name="de Vasconcelos A.T."/>
        </authorList>
    </citation>
    <scope>NUCLEOTIDE SEQUENCE [LARGE SCALE GENOMIC DNA]</scope>
</reference>
<feature type="domain" description="Dynein heavy chain C-terminal" evidence="1">
    <location>
        <begin position="1"/>
        <end position="89"/>
    </location>
</feature>
<dbReference type="GO" id="GO:0030286">
    <property type="term" value="C:dynein complex"/>
    <property type="evidence" value="ECO:0007669"/>
    <property type="project" value="InterPro"/>
</dbReference>
<evidence type="ECO:0000259" key="1">
    <source>
        <dbReference type="Pfam" id="PF18199"/>
    </source>
</evidence>
<dbReference type="Proteomes" id="UP000015354">
    <property type="component" value="Unassembled WGS sequence"/>
</dbReference>
<organism evidence="2 3">
    <name type="scientific">Strigomonas culicis</name>
    <dbReference type="NCBI Taxonomy" id="28005"/>
    <lineage>
        <taxon>Eukaryota</taxon>
        <taxon>Discoba</taxon>
        <taxon>Euglenozoa</taxon>
        <taxon>Kinetoplastea</taxon>
        <taxon>Metakinetoplastina</taxon>
        <taxon>Trypanosomatida</taxon>
        <taxon>Trypanosomatidae</taxon>
        <taxon>Strigomonadinae</taxon>
        <taxon>Strigomonas</taxon>
    </lineage>
</organism>
<proteinExistence type="predicted"/>